<reference evidence="3 4" key="1">
    <citation type="journal article" date="2012" name="BMC Genomics">
        <title>Comparative genomics of bacteria in the genus Providencia isolated from wild Drosophila melanogaster.</title>
        <authorList>
            <person name="Galac M.R."/>
            <person name="Lazzaro B.P."/>
        </authorList>
    </citation>
    <scope>NUCLEOTIDE SEQUENCE [LARGE SCALE GENOMIC DNA]</scope>
    <source>
        <strain evidence="3 4">DSM 19968</strain>
    </source>
</reference>
<comment type="caution">
    <text evidence="3">The sequence shown here is derived from an EMBL/GenBank/DDBJ whole genome shotgun (WGS) entry which is preliminary data.</text>
</comment>
<sequence length="114" mass="13082">MVKASRAKQKPISTKNVKSIQEMNFILTAITALINVNKIDRNKGVVDIKQEEKNWPRTRDIAEYCQFSIYKTRHLLIKLSEKGLVQSSSKPISNSLHWNANYHLLTGNIEEVES</sequence>
<gene>
    <name evidence="3" type="ORF">OOA_08921</name>
</gene>
<dbReference type="InterPro" id="IPR036388">
    <property type="entry name" value="WH-like_DNA-bd_sf"/>
</dbReference>
<keyword evidence="2" id="KW-0804">Transcription</keyword>
<dbReference type="RefSeq" id="WP_008911800.1">
    <property type="nucleotide sequence ID" value="NZ_KB233222.1"/>
</dbReference>
<dbReference type="InterPro" id="IPR006793">
    <property type="entry name" value="FaeA"/>
</dbReference>
<proteinExistence type="predicted"/>
<evidence type="ECO:0000256" key="2">
    <source>
        <dbReference type="ARBA" id="ARBA00023163"/>
    </source>
</evidence>
<dbReference type="Pfam" id="PF04703">
    <property type="entry name" value="FaeA"/>
    <property type="match status" value="1"/>
</dbReference>
<dbReference type="HOGENOM" id="CLU_2118882_0_0_6"/>
<dbReference type="eggNOG" id="ENOG5034B9B">
    <property type="taxonomic scope" value="Bacteria"/>
</dbReference>
<dbReference type="Gene3D" id="1.10.10.10">
    <property type="entry name" value="Winged helix-like DNA-binding domain superfamily/Winged helix DNA-binding domain"/>
    <property type="match status" value="1"/>
</dbReference>
<dbReference type="EMBL" id="AKKL01000022">
    <property type="protein sequence ID" value="EKT62001.1"/>
    <property type="molecule type" value="Genomic_DNA"/>
</dbReference>
<keyword evidence="4" id="KW-1185">Reference proteome</keyword>
<protein>
    <recommendedName>
        <fullName evidence="5">FaeA-like protein</fullName>
    </recommendedName>
</protein>
<evidence type="ECO:0000313" key="3">
    <source>
        <dbReference type="EMBL" id="EKT62001.1"/>
    </source>
</evidence>
<keyword evidence="1" id="KW-0805">Transcription regulation</keyword>
<evidence type="ECO:0000313" key="4">
    <source>
        <dbReference type="Proteomes" id="UP000009336"/>
    </source>
</evidence>
<accession>K8WPY2</accession>
<dbReference type="Proteomes" id="UP000009336">
    <property type="component" value="Unassembled WGS sequence"/>
</dbReference>
<organism evidence="3 4">
    <name type="scientific">Providencia burhodogranariea DSM 19968</name>
    <dbReference type="NCBI Taxonomy" id="1141662"/>
    <lineage>
        <taxon>Bacteria</taxon>
        <taxon>Pseudomonadati</taxon>
        <taxon>Pseudomonadota</taxon>
        <taxon>Gammaproteobacteria</taxon>
        <taxon>Enterobacterales</taxon>
        <taxon>Morganellaceae</taxon>
        <taxon>Providencia</taxon>
    </lineage>
</organism>
<dbReference type="AlphaFoldDB" id="K8WPY2"/>
<name>K8WPY2_9GAMM</name>
<evidence type="ECO:0008006" key="5">
    <source>
        <dbReference type="Google" id="ProtNLM"/>
    </source>
</evidence>
<evidence type="ECO:0000256" key="1">
    <source>
        <dbReference type="ARBA" id="ARBA00023015"/>
    </source>
</evidence>
<dbReference type="GO" id="GO:0006355">
    <property type="term" value="P:regulation of DNA-templated transcription"/>
    <property type="evidence" value="ECO:0007669"/>
    <property type="project" value="InterPro"/>
</dbReference>